<dbReference type="Proteomes" id="UP000515908">
    <property type="component" value="Chromosome 06"/>
</dbReference>
<organism evidence="1 2">
    <name type="scientific">Angomonas deanei</name>
    <dbReference type="NCBI Taxonomy" id="59799"/>
    <lineage>
        <taxon>Eukaryota</taxon>
        <taxon>Discoba</taxon>
        <taxon>Euglenozoa</taxon>
        <taxon>Kinetoplastea</taxon>
        <taxon>Metakinetoplastina</taxon>
        <taxon>Trypanosomatida</taxon>
        <taxon>Trypanosomatidae</taxon>
        <taxon>Strigomonadinae</taxon>
        <taxon>Angomonas</taxon>
    </lineage>
</organism>
<evidence type="ECO:0000313" key="2">
    <source>
        <dbReference type="Proteomes" id="UP000515908"/>
    </source>
</evidence>
<evidence type="ECO:0000313" key="1">
    <source>
        <dbReference type="EMBL" id="CAD2216127.1"/>
    </source>
</evidence>
<proteinExistence type="predicted"/>
<dbReference type="EMBL" id="LR877150">
    <property type="protein sequence ID" value="CAD2216127.1"/>
    <property type="molecule type" value="Genomic_DNA"/>
</dbReference>
<name>A0A7G2CB28_9TRYP</name>
<protein>
    <submittedName>
        <fullName evidence="1">Uncharacterized protein</fullName>
    </submittedName>
</protein>
<reference evidence="1 2" key="1">
    <citation type="submission" date="2020-08" db="EMBL/GenBank/DDBJ databases">
        <authorList>
            <person name="Newling K."/>
            <person name="Davey J."/>
            <person name="Forrester S."/>
        </authorList>
    </citation>
    <scope>NUCLEOTIDE SEQUENCE [LARGE SCALE GENOMIC DNA]</scope>
    <source>
        <strain evidence="2">Crithidia deanei Carvalho (ATCC PRA-265)</strain>
    </source>
</reference>
<accession>A0A7G2CB28</accession>
<sequence>MHQEVEPVLLDAVVEEYDMLTEKLHIPRIDRELYEHLFVKSLRDYLVQAQSKSKTPLTVRVGDLLADNVLGTSIEALQLVIQKLQQHQALTVNVLKCITHREAVLSNLIACNAFYERNACTLDDAQQTFLHGLQELQLITLLVTEAIFHWRENISRPYPFLLKKGENYLLRINEDAVALSNCAVGRLPKPENESISVQLEY</sequence>
<dbReference type="AlphaFoldDB" id="A0A7G2CB28"/>
<keyword evidence="2" id="KW-1185">Reference proteome</keyword>
<dbReference type="VEuPathDB" id="TriTrypDB:ADEAN_000358800"/>
<gene>
    <name evidence="1" type="ORF">ADEAN_000358800</name>
</gene>